<dbReference type="EMBL" id="JACHLP010000009">
    <property type="protein sequence ID" value="MBB4845355.1"/>
    <property type="molecule type" value="Genomic_DNA"/>
</dbReference>
<dbReference type="Proteomes" id="UP000562027">
    <property type="component" value="Unassembled WGS sequence"/>
</dbReference>
<sequence length="152" mass="16684">MTDDTELIHSPLEQTVSGEGHVLRILIYRGPDEPWVLEIEDEQGTSTVWREQFESDQAALDTALSAIEENGVQGFVSNDPQAADEGDPMAPLTDAELEELDQLLLYEVDAEDSMTLGMLDGFCTPWPSGPRPCRPAAGCPRCGGKTLPWRQP</sequence>
<name>A0A840LEE6_9BURK</name>
<comment type="caution">
    <text evidence="1">The sequence shown here is derived from an EMBL/GenBank/DDBJ whole genome shotgun (WGS) entry which is preliminary data.</text>
</comment>
<evidence type="ECO:0000313" key="1">
    <source>
        <dbReference type="EMBL" id="MBB4845355.1"/>
    </source>
</evidence>
<accession>A0A840LEE6</accession>
<gene>
    <name evidence="1" type="ORF">HNP55_003905</name>
</gene>
<reference evidence="1 2" key="1">
    <citation type="submission" date="2020-08" db="EMBL/GenBank/DDBJ databases">
        <title>Functional genomics of gut bacteria from endangered species of beetles.</title>
        <authorList>
            <person name="Carlos-Shanley C."/>
        </authorList>
    </citation>
    <scope>NUCLEOTIDE SEQUENCE [LARGE SCALE GENOMIC DNA]</scope>
    <source>
        <strain evidence="1 2">S00239</strain>
    </source>
</reference>
<dbReference type="AlphaFoldDB" id="A0A840LEE6"/>
<keyword evidence="2" id="KW-1185">Reference proteome</keyword>
<organism evidence="1 2">
    <name type="scientific">Roseateles oligotrophus</name>
    <dbReference type="NCBI Taxonomy" id="1769250"/>
    <lineage>
        <taxon>Bacteria</taxon>
        <taxon>Pseudomonadati</taxon>
        <taxon>Pseudomonadota</taxon>
        <taxon>Betaproteobacteria</taxon>
        <taxon>Burkholderiales</taxon>
        <taxon>Sphaerotilaceae</taxon>
        <taxon>Roseateles</taxon>
    </lineage>
</organism>
<evidence type="ECO:0000313" key="2">
    <source>
        <dbReference type="Proteomes" id="UP000562027"/>
    </source>
</evidence>
<proteinExistence type="predicted"/>
<protein>
    <submittedName>
        <fullName evidence="1">Uncharacterized protein</fullName>
    </submittedName>
</protein>
<dbReference type="RefSeq" id="WP_184303262.1">
    <property type="nucleotide sequence ID" value="NZ_JACHLP010000009.1"/>
</dbReference>